<evidence type="ECO:0000313" key="1">
    <source>
        <dbReference type="EMBL" id="GAI52053.1"/>
    </source>
</evidence>
<gene>
    <name evidence="1" type="ORF">S06H3_61373</name>
</gene>
<proteinExistence type="predicted"/>
<name>X1P883_9ZZZZ</name>
<reference evidence="1" key="1">
    <citation type="journal article" date="2014" name="Front. Microbiol.">
        <title>High frequency of phylogenetically diverse reductive dehalogenase-homologous genes in deep subseafloor sedimentary metagenomes.</title>
        <authorList>
            <person name="Kawai M."/>
            <person name="Futagami T."/>
            <person name="Toyoda A."/>
            <person name="Takaki Y."/>
            <person name="Nishi S."/>
            <person name="Hori S."/>
            <person name="Arai W."/>
            <person name="Tsubouchi T."/>
            <person name="Morono Y."/>
            <person name="Uchiyama I."/>
            <person name="Ito T."/>
            <person name="Fujiyama A."/>
            <person name="Inagaki F."/>
            <person name="Takami H."/>
        </authorList>
    </citation>
    <scope>NUCLEOTIDE SEQUENCE</scope>
    <source>
        <strain evidence="1">Expedition CK06-06</strain>
    </source>
</reference>
<feature type="non-terminal residue" evidence="1">
    <location>
        <position position="1"/>
    </location>
</feature>
<accession>X1P883</accession>
<sequence>DISGSIVIDIWKDTYANFPPTDADSITASAPPTISTAQKSQDATLIGWTKTINAGDILAFNVDSCATITRVTLALKIKKVP</sequence>
<dbReference type="AlphaFoldDB" id="X1P883"/>
<comment type="caution">
    <text evidence="1">The sequence shown here is derived from an EMBL/GenBank/DDBJ whole genome shotgun (WGS) entry which is preliminary data.</text>
</comment>
<organism evidence="1">
    <name type="scientific">marine sediment metagenome</name>
    <dbReference type="NCBI Taxonomy" id="412755"/>
    <lineage>
        <taxon>unclassified sequences</taxon>
        <taxon>metagenomes</taxon>
        <taxon>ecological metagenomes</taxon>
    </lineage>
</organism>
<protein>
    <submittedName>
        <fullName evidence="1">Uncharacterized protein</fullName>
    </submittedName>
</protein>
<dbReference type="EMBL" id="BARV01040235">
    <property type="protein sequence ID" value="GAI52053.1"/>
    <property type="molecule type" value="Genomic_DNA"/>
</dbReference>